<evidence type="ECO:0000256" key="6">
    <source>
        <dbReference type="ARBA" id="ARBA00023136"/>
    </source>
</evidence>
<dbReference type="PANTHER" id="PTHR43029">
    <property type="entry name" value="AMMONIUM TRANSPORTER MEP2"/>
    <property type="match status" value="1"/>
</dbReference>
<evidence type="ECO:0000256" key="9">
    <source>
        <dbReference type="SAM" id="SignalP"/>
    </source>
</evidence>
<dbReference type="InterPro" id="IPR024041">
    <property type="entry name" value="NH4_transpt_AmtB-like_dom"/>
</dbReference>
<evidence type="ECO:0000256" key="5">
    <source>
        <dbReference type="ARBA" id="ARBA00022989"/>
    </source>
</evidence>
<comment type="subcellular location">
    <subcellularLocation>
        <location evidence="8">Cell membrane</location>
        <topology evidence="8">Multi-pass membrane protein</topology>
    </subcellularLocation>
    <subcellularLocation>
        <location evidence="1">Membrane</location>
        <topology evidence="1">Multi-pass membrane protein</topology>
    </subcellularLocation>
</comment>
<dbReference type="KEGG" id="osu:NT6N_14030"/>
<accession>A0AAT9FK80</accession>
<keyword evidence="9" id="KW-0732">Signal</keyword>
<reference evidence="11" key="1">
    <citation type="submission" date="2024-07" db="EMBL/GenBank/DDBJ databases">
        <title>Complete genome sequence of Verrucomicrobiaceae bacterium NT6N.</title>
        <authorList>
            <person name="Huang C."/>
            <person name="Takami H."/>
            <person name="Hamasaki K."/>
        </authorList>
    </citation>
    <scope>NUCLEOTIDE SEQUENCE</scope>
    <source>
        <strain evidence="11">NT6N</strain>
    </source>
</reference>
<protein>
    <recommendedName>
        <fullName evidence="8">Ammonium transporter</fullName>
    </recommendedName>
</protein>
<feature type="chain" id="PRO_5043995049" description="Ammonium transporter" evidence="9">
    <location>
        <begin position="27"/>
        <end position="447"/>
    </location>
</feature>
<evidence type="ECO:0000256" key="7">
    <source>
        <dbReference type="ARBA" id="ARBA00023177"/>
    </source>
</evidence>
<keyword evidence="4 8" id="KW-0812">Transmembrane</keyword>
<feature type="transmembrane region" description="Helical" evidence="8">
    <location>
        <begin position="159"/>
        <end position="185"/>
    </location>
</feature>
<feature type="transmembrane region" description="Helical" evidence="8">
    <location>
        <begin position="72"/>
        <end position="95"/>
    </location>
</feature>
<feature type="transmembrane region" description="Helical" evidence="8">
    <location>
        <begin position="205"/>
        <end position="225"/>
    </location>
</feature>
<dbReference type="GO" id="GO:0008519">
    <property type="term" value="F:ammonium channel activity"/>
    <property type="evidence" value="ECO:0007669"/>
    <property type="project" value="InterPro"/>
</dbReference>
<keyword evidence="6 8" id="KW-0472">Membrane</keyword>
<dbReference type="InterPro" id="IPR029020">
    <property type="entry name" value="Ammonium/urea_transptr"/>
</dbReference>
<evidence type="ECO:0000256" key="3">
    <source>
        <dbReference type="ARBA" id="ARBA00022448"/>
    </source>
</evidence>
<feature type="transmembrane region" description="Helical" evidence="8">
    <location>
        <begin position="237"/>
        <end position="258"/>
    </location>
</feature>
<dbReference type="Gene3D" id="1.10.3430.10">
    <property type="entry name" value="Ammonium transporter AmtB like domains"/>
    <property type="match status" value="1"/>
</dbReference>
<dbReference type="PROSITE" id="PS01219">
    <property type="entry name" value="AMMONIUM_TRANSP"/>
    <property type="match status" value="1"/>
</dbReference>
<feature type="transmembrane region" description="Helical" evidence="8">
    <location>
        <begin position="326"/>
        <end position="343"/>
    </location>
</feature>
<dbReference type="NCBIfam" id="TIGR00836">
    <property type="entry name" value="amt"/>
    <property type="match status" value="1"/>
</dbReference>
<gene>
    <name evidence="11" type="ORF">NT6N_14030</name>
</gene>
<feature type="transmembrane region" description="Helical" evidence="8">
    <location>
        <begin position="300"/>
        <end position="320"/>
    </location>
</feature>
<comment type="similarity">
    <text evidence="2 8">Belongs to the ammonia transporter channel (TC 1.A.11.2) family.</text>
</comment>
<organism evidence="11">
    <name type="scientific">Oceaniferula spumae</name>
    <dbReference type="NCBI Taxonomy" id="2979115"/>
    <lineage>
        <taxon>Bacteria</taxon>
        <taxon>Pseudomonadati</taxon>
        <taxon>Verrucomicrobiota</taxon>
        <taxon>Verrucomicrobiia</taxon>
        <taxon>Verrucomicrobiales</taxon>
        <taxon>Verrucomicrobiaceae</taxon>
        <taxon>Oceaniferula</taxon>
    </lineage>
</organism>
<dbReference type="Pfam" id="PF00909">
    <property type="entry name" value="Ammonium_transp"/>
    <property type="match status" value="1"/>
</dbReference>
<name>A0AAT9FK80_9BACT</name>
<dbReference type="PANTHER" id="PTHR43029:SF10">
    <property type="entry name" value="AMMONIUM TRANSPORTER MEP2"/>
    <property type="match status" value="1"/>
</dbReference>
<evidence type="ECO:0000256" key="2">
    <source>
        <dbReference type="ARBA" id="ARBA00005887"/>
    </source>
</evidence>
<evidence type="ECO:0000313" key="11">
    <source>
        <dbReference type="EMBL" id="BDS06363.1"/>
    </source>
</evidence>
<keyword evidence="7 8" id="KW-0924">Ammonia transport</keyword>
<feature type="transmembrane region" description="Helical" evidence="8">
    <location>
        <begin position="396"/>
        <end position="415"/>
    </location>
</feature>
<feature type="transmembrane region" description="Helical" evidence="8">
    <location>
        <begin position="131"/>
        <end position="152"/>
    </location>
</feature>
<evidence type="ECO:0000256" key="1">
    <source>
        <dbReference type="ARBA" id="ARBA00004141"/>
    </source>
</evidence>
<keyword evidence="5 8" id="KW-1133">Transmembrane helix</keyword>
<feature type="transmembrane region" description="Helical" evidence="8">
    <location>
        <begin position="355"/>
        <end position="376"/>
    </location>
</feature>
<keyword evidence="3 8" id="KW-0813">Transport</keyword>
<feature type="signal peptide" evidence="9">
    <location>
        <begin position="1"/>
        <end position="26"/>
    </location>
</feature>
<dbReference type="SUPFAM" id="SSF111352">
    <property type="entry name" value="Ammonium transporter"/>
    <property type="match status" value="1"/>
</dbReference>
<feature type="transmembrane region" description="Helical" evidence="8">
    <location>
        <begin position="270"/>
        <end position="291"/>
    </location>
</feature>
<feature type="transmembrane region" description="Helical" evidence="8">
    <location>
        <begin position="42"/>
        <end position="60"/>
    </location>
</feature>
<evidence type="ECO:0000259" key="10">
    <source>
        <dbReference type="Pfam" id="PF00909"/>
    </source>
</evidence>
<feature type="domain" description="Ammonium transporter AmtB-like" evidence="10">
    <location>
        <begin position="39"/>
        <end position="443"/>
    </location>
</feature>
<dbReference type="EMBL" id="AP026866">
    <property type="protein sequence ID" value="BDS06363.1"/>
    <property type="molecule type" value="Genomic_DNA"/>
</dbReference>
<dbReference type="InterPro" id="IPR018047">
    <property type="entry name" value="Ammonium_transpt_CS"/>
</dbReference>
<dbReference type="InterPro" id="IPR001905">
    <property type="entry name" value="Ammonium_transpt"/>
</dbReference>
<evidence type="ECO:0000256" key="8">
    <source>
        <dbReference type="RuleBase" id="RU362002"/>
    </source>
</evidence>
<sequence length="447" mass="46978">MKTLSLYFKYSLIPLLFMAGTSLASAQDEAPAIDSGDTAWMLTSTLLVLMMCLPGLALFYGGLVRAKNVLSIFVQCFAMAGIMSLIWVVFGYAMAAGGEGNAYFGWDNSFVFLKHITEASVMEGGTIPESVWVVFQMTFVIISPAIIVGAFAERMKFSAVLVFTIIWTVLSYLPMWHMVWGGGLFNGGEEGNWLMGVHQHALDFAGGNVVHINAGVAGLVACIFIGKRKGYPGPSLVPHNVPYVLIGAALLWVGWFGFNAGSAGGASGSAGMAMLTTQIATASALVVWLALEWIISKKPTAVGVATGAVAGLVAVTPAAGSTGVEGALAIGAISSLVCYFAATKLKHMLGYDDSLDVFGVHGIGGIVGALLTGVFIREGYDGPLGGLGQFWIQAKSVIVTVIWSGVAAVVAMVAAKLLCRGVRVDEDVEHGGLDRTEHSEEAYNWEA</sequence>
<dbReference type="AlphaFoldDB" id="A0AAT9FK80"/>
<dbReference type="GO" id="GO:0005886">
    <property type="term" value="C:plasma membrane"/>
    <property type="evidence" value="ECO:0007669"/>
    <property type="project" value="UniProtKB-SubCell"/>
</dbReference>
<proteinExistence type="inferred from homology"/>
<evidence type="ECO:0000256" key="4">
    <source>
        <dbReference type="ARBA" id="ARBA00022692"/>
    </source>
</evidence>